<name>A0A0G0EHA8_9BACT</name>
<gene>
    <name evidence="1" type="ORF">UR64_C0004G0013</name>
</gene>
<organism evidence="1 2">
    <name type="scientific">Candidatus Nomurabacteria bacterium GW2011_GWE1_35_16</name>
    <dbReference type="NCBI Taxonomy" id="1618761"/>
    <lineage>
        <taxon>Bacteria</taxon>
        <taxon>Candidatus Nomuraibacteriota</taxon>
    </lineage>
</organism>
<evidence type="ECO:0000313" key="1">
    <source>
        <dbReference type="EMBL" id="KKP66632.1"/>
    </source>
</evidence>
<comment type="caution">
    <text evidence="1">The sequence shown here is derived from an EMBL/GenBank/DDBJ whole genome shotgun (WGS) entry which is preliminary data.</text>
</comment>
<proteinExistence type="predicted"/>
<reference evidence="1 2" key="1">
    <citation type="journal article" date="2015" name="Nature">
        <title>rRNA introns, odd ribosomes, and small enigmatic genomes across a large radiation of phyla.</title>
        <authorList>
            <person name="Brown C.T."/>
            <person name="Hug L.A."/>
            <person name="Thomas B.C."/>
            <person name="Sharon I."/>
            <person name="Castelle C.J."/>
            <person name="Singh A."/>
            <person name="Wilkins M.J."/>
            <person name="Williams K.H."/>
            <person name="Banfield J.F."/>
        </authorList>
    </citation>
    <scope>NUCLEOTIDE SEQUENCE [LARGE SCALE GENOMIC DNA]</scope>
</reference>
<dbReference type="Proteomes" id="UP000034952">
    <property type="component" value="Unassembled WGS sequence"/>
</dbReference>
<evidence type="ECO:0000313" key="2">
    <source>
        <dbReference type="Proteomes" id="UP000034952"/>
    </source>
</evidence>
<sequence>MSYKDDEEIVGDVDINEDDVDILAPDEDLDDPLLVDDDLLGDDDILGGDDEEELEEFAGLDGSEY</sequence>
<accession>A0A0G0EHA8</accession>
<protein>
    <submittedName>
        <fullName evidence="1">Uncharacterized protein</fullName>
    </submittedName>
</protein>
<dbReference type="EMBL" id="LBPY01000004">
    <property type="protein sequence ID" value="KKP66632.1"/>
    <property type="molecule type" value="Genomic_DNA"/>
</dbReference>
<dbReference type="AlphaFoldDB" id="A0A0G0EHA8"/>